<accession>A0A835VC21</accession>
<dbReference type="Proteomes" id="UP000639772">
    <property type="component" value="Unassembled WGS sequence"/>
</dbReference>
<name>A0A835VC21_VANPL</name>
<evidence type="ECO:0000313" key="2">
    <source>
        <dbReference type="EMBL" id="KAG0495174.1"/>
    </source>
</evidence>
<protein>
    <submittedName>
        <fullName evidence="2">Uncharacterized protein</fullName>
    </submittedName>
</protein>
<feature type="region of interest" description="Disordered" evidence="1">
    <location>
        <begin position="29"/>
        <end position="63"/>
    </location>
</feature>
<dbReference type="AlphaFoldDB" id="A0A835VC21"/>
<evidence type="ECO:0000256" key="1">
    <source>
        <dbReference type="SAM" id="MobiDB-lite"/>
    </source>
</evidence>
<gene>
    <name evidence="2" type="ORF">HPP92_006168</name>
</gene>
<dbReference type="EMBL" id="JADCNM010000002">
    <property type="protein sequence ID" value="KAG0495174.1"/>
    <property type="molecule type" value="Genomic_DNA"/>
</dbReference>
<feature type="compositionally biased region" description="Basic residues" evidence="1">
    <location>
        <begin position="49"/>
        <end position="63"/>
    </location>
</feature>
<proteinExistence type="predicted"/>
<organism evidence="2 3">
    <name type="scientific">Vanilla planifolia</name>
    <name type="common">Vanilla</name>
    <dbReference type="NCBI Taxonomy" id="51239"/>
    <lineage>
        <taxon>Eukaryota</taxon>
        <taxon>Viridiplantae</taxon>
        <taxon>Streptophyta</taxon>
        <taxon>Embryophyta</taxon>
        <taxon>Tracheophyta</taxon>
        <taxon>Spermatophyta</taxon>
        <taxon>Magnoliopsida</taxon>
        <taxon>Liliopsida</taxon>
        <taxon>Asparagales</taxon>
        <taxon>Orchidaceae</taxon>
        <taxon>Vanilloideae</taxon>
        <taxon>Vanilleae</taxon>
        <taxon>Vanilla</taxon>
    </lineage>
</organism>
<sequence>MIGVKNGLKVTMQSIHPSSKGLMDGVGGGIYGQFEDEGEDQAQWSKLAKQPHKTKKEKIKPNA</sequence>
<comment type="caution">
    <text evidence="2">The sequence shown here is derived from an EMBL/GenBank/DDBJ whole genome shotgun (WGS) entry which is preliminary data.</text>
</comment>
<reference evidence="2 3" key="1">
    <citation type="journal article" date="2020" name="Nat. Food">
        <title>A phased Vanilla planifolia genome enables genetic improvement of flavour and production.</title>
        <authorList>
            <person name="Hasing T."/>
            <person name="Tang H."/>
            <person name="Brym M."/>
            <person name="Khazi F."/>
            <person name="Huang T."/>
            <person name="Chambers A.H."/>
        </authorList>
    </citation>
    <scope>NUCLEOTIDE SEQUENCE [LARGE SCALE GENOMIC DNA]</scope>
    <source>
        <tissue evidence="2">Leaf</tissue>
    </source>
</reference>
<evidence type="ECO:0000313" key="3">
    <source>
        <dbReference type="Proteomes" id="UP000639772"/>
    </source>
</evidence>